<evidence type="ECO:0000313" key="1">
    <source>
        <dbReference type="EMBL" id="EGW08903.1"/>
    </source>
</evidence>
<name>G3H8C1_CRIGR</name>
<protein>
    <submittedName>
        <fullName evidence="1">Uncharacterized protein</fullName>
    </submittedName>
</protein>
<accession>G3H8C1</accession>
<evidence type="ECO:0000313" key="2">
    <source>
        <dbReference type="Proteomes" id="UP000001075"/>
    </source>
</evidence>
<dbReference type="AlphaFoldDB" id="G3H8C1"/>
<dbReference type="EMBL" id="JH000209">
    <property type="protein sequence ID" value="EGW08903.1"/>
    <property type="molecule type" value="Genomic_DNA"/>
</dbReference>
<organism evidence="1 2">
    <name type="scientific">Cricetulus griseus</name>
    <name type="common">Chinese hamster</name>
    <name type="synonym">Cricetulus barabensis griseus</name>
    <dbReference type="NCBI Taxonomy" id="10029"/>
    <lineage>
        <taxon>Eukaryota</taxon>
        <taxon>Metazoa</taxon>
        <taxon>Chordata</taxon>
        <taxon>Craniata</taxon>
        <taxon>Vertebrata</taxon>
        <taxon>Euteleostomi</taxon>
        <taxon>Mammalia</taxon>
        <taxon>Eutheria</taxon>
        <taxon>Euarchontoglires</taxon>
        <taxon>Glires</taxon>
        <taxon>Rodentia</taxon>
        <taxon>Myomorpha</taxon>
        <taxon>Muroidea</taxon>
        <taxon>Cricetidae</taxon>
        <taxon>Cricetinae</taxon>
        <taxon>Cricetulus</taxon>
    </lineage>
</organism>
<dbReference type="Proteomes" id="UP000001075">
    <property type="component" value="Unassembled WGS sequence"/>
</dbReference>
<proteinExistence type="predicted"/>
<gene>
    <name evidence="1" type="ORF">I79_006621</name>
</gene>
<reference evidence="2" key="1">
    <citation type="journal article" date="2011" name="Nat. Biotechnol.">
        <title>The genomic sequence of the Chinese hamster ovary (CHO)-K1 cell line.</title>
        <authorList>
            <person name="Xu X."/>
            <person name="Nagarajan H."/>
            <person name="Lewis N.E."/>
            <person name="Pan S."/>
            <person name="Cai Z."/>
            <person name="Liu X."/>
            <person name="Chen W."/>
            <person name="Xie M."/>
            <person name="Wang W."/>
            <person name="Hammond S."/>
            <person name="Andersen M.R."/>
            <person name="Neff N."/>
            <person name="Passarelli B."/>
            <person name="Koh W."/>
            <person name="Fan H.C."/>
            <person name="Wang J."/>
            <person name="Gui Y."/>
            <person name="Lee K.H."/>
            <person name="Betenbaugh M.J."/>
            <person name="Quake S.R."/>
            <person name="Famili I."/>
            <person name="Palsson B.O."/>
            <person name="Wang J."/>
        </authorList>
    </citation>
    <scope>NUCLEOTIDE SEQUENCE [LARGE SCALE GENOMIC DNA]</scope>
    <source>
        <strain evidence="2">CHO K1 cell line</strain>
    </source>
</reference>
<sequence length="60" mass="6488">MARSADSQLHLHMGIWEAEAGGPLFHPGLNRELQASQGCIVRPCLKTTTTKGNDNKALDT</sequence>
<dbReference type="InParanoid" id="G3H8C1"/>